<accession>A0A0D2Y436</accession>
<gene>
    <name evidence="3" type="primary">28952466</name>
</gene>
<feature type="compositionally biased region" description="Basic and acidic residues" evidence="2">
    <location>
        <begin position="198"/>
        <end position="207"/>
    </location>
</feature>
<keyword evidence="1" id="KW-0539">Nucleus</keyword>
<dbReference type="STRING" id="426428.A0A0D2Y436"/>
<evidence type="ECO:0000256" key="2">
    <source>
        <dbReference type="SAM" id="MobiDB-lite"/>
    </source>
</evidence>
<organism evidence="3 4">
    <name type="scientific">Fusarium oxysporum (strain Fo5176)</name>
    <name type="common">Fusarium vascular wilt</name>
    <dbReference type="NCBI Taxonomy" id="660025"/>
    <lineage>
        <taxon>Eukaryota</taxon>
        <taxon>Fungi</taxon>
        <taxon>Dikarya</taxon>
        <taxon>Ascomycota</taxon>
        <taxon>Pezizomycotina</taxon>
        <taxon>Sordariomycetes</taxon>
        <taxon>Hypocreomycetidae</taxon>
        <taxon>Hypocreales</taxon>
        <taxon>Nectriaceae</taxon>
        <taxon>Fusarium</taxon>
        <taxon>Fusarium oxysporum species complex</taxon>
    </lineage>
</organism>
<dbReference type="SMART" id="SM00066">
    <property type="entry name" value="GAL4"/>
    <property type="match status" value="1"/>
</dbReference>
<dbReference type="Pfam" id="PF00172">
    <property type="entry name" value="Zn_clus"/>
    <property type="match status" value="1"/>
</dbReference>
<feature type="compositionally biased region" description="Low complexity" evidence="2">
    <location>
        <begin position="87"/>
        <end position="99"/>
    </location>
</feature>
<evidence type="ECO:0000313" key="4">
    <source>
        <dbReference type="Proteomes" id="UP000002489"/>
    </source>
</evidence>
<dbReference type="EnsemblFungi" id="FOXG_11038T0">
    <property type="protein sequence ID" value="FOXG_11038P0"/>
    <property type="gene ID" value="FOXG_11038"/>
</dbReference>
<proteinExistence type="predicted"/>
<reference evidence="4" key="1">
    <citation type="journal article" date="2012" name="Mol. Plant Microbe Interact.">
        <title>A highly conserved effector in Fusarium oxysporum is required for full virulence on Arabidopsis.</title>
        <authorList>
            <person name="Thatcher L.F."/>
            <person name="Gardiner D.M."/>
            <person name="Kazan K."/>
            <person name="Manners J."/>
        </authorList>
    </citation>
    <scope>NUCLEOTIDE SEQUENCE [LARGE SCALE GENOMIC DNA]</scope>
    <source>
        <strain evidence="4">Fo5176</strain>
    </source>
</reference>
<dbReference type="GO" id="GO:0000981">
    <property type="term" value="F:DNA-binding transcription factor activity, RNA polymerase II-specific"/>
    <property type="evidence" value="ECO:0007669"/>
    <property type="project" value="InterPro"/>
</dbReference>
<evidence type="ECO:0000313" key="3">
    <source>
        <dbReference type="EnsemblFungi" id="FOXG_11038P0"/>
    </source>
</evidence>
<feature type="region of interest" description="Disordered" evidence="2">
    <location>
        <begin position="188"/>
        <end position="207"/>
    </location>
</feature>
<feature type="region of interest" description="Disordered" evidence="2">
    <location>
        <begin position="62"/>
        <end position="118"/>
    </location>
</feature>
<dbReference type="Gene3D" id="4.10.240.10">
    <property type="entry name" value="Zn(2)-C6 fungal-type DNA-binding domain"/>
    <property type="match status" value="1"/>
</dbReference>
<dbReference type="InterPro" id="IPR001138">
    <property type="entry name" value="Zn2Cys6_DnaBD"/>
</dbReference>
<name>A0A0D2Y436_FUSOF</name>
<reference evidence="3" key="2">
    <citation type="submission" date="2025-08" db="UniProtKB">
        <authorList>
            <consortium name="EnsemblFungi"/>
        </authorList>
    </citation>
    <scope>IDENTIFICATION</scope>
    <source>
        <strain evidence="3">4287 / CBS 123668 / FGSC 9935 / NRRL 34936</strain>
    </source>
</reference>
<dbReference type="VEuPathDB" id="FungiDB:FOXG_11038"/>
<evidence type="ECO:0000256" key="1">
    <source>
        <dbReference type="ARBA" id="ARBA00023242"/>
    </source>
</evidence>
<dbReference type="AlphaFoldDB" id="A0A0D2Y436"/>
<dbReference type="PANTHER" id="PTHR31668">
    <property type="entry name" value="GLUCOSE TRANSPORT TRANSCRIPTION REGULATOR RGT1-RELATED-RELATED"/>
    <property type="match status" value="1"/>
</dbReference>
<protein>
    <submittedName>
        <fullName evidence="3">Uncharacterized protein</fullName>
    </submittedName>
</protein>
<dbReference type="SUPFAM" id="SSF57701">
    <property type="entry name" value="Zn2/Cys6 DNA-binding domain"/>
    <property type="match status" value="1"/>
</dbReference>
<dbReference type="GO" id="GO:0008270">
    <property type="term" value="F:zinc ion binding"/>
    <property type="evidence" value="ECO:0007669"/>
    <property type="project" value="InterPro"/>
</dbReference>
<sequence length="207" mass="22671">MFGTWKYDPETDEVQSVRNGFDPVTARSSSHQACDRCHEKKLKCSGDKNGCERCRSNGLRCEYTRSGSKSSKKKSSPRKSNDGDSPSSSSSRRGGSSSKRSSKHHGHSSRIVTSGEEAGGVLSQFDFSQLSPEDGFDLNLLSSADQSAGGYATAGPSGDQYNMQAYDTNYQQWDASGYSQGYSNEAWGGEYDQSAYTHDPRYYHSGR</sequence>
<dbReference type="Proteomes" id="UP000002489">
    <property type="component" value="Unassembled WGS sequence"/>
</dbReference>
<dbReference type="InterPro" id="IPR050797">
    <property type="entry name" value="Carb_Metab_Trans_Reg"/>
</dbReference>
<dbReference type="PROSITE" id="PS50048">
    <property type="entry name" value="ZN2_CY6_FUNGAL_2"/>
    <property type="match status" value="1"/>
</dbReference>
<dbReference type="PROSITE" id="PS00463">
    <property type="entry name" value="ZN2_CY6_FUNGAL_1"/>
    <property type="match status" value="1"/>
</dbReference>
<dbReference type="InterPro" id="IPR036864">
    <property type="entry name" value="Zn2-C6_fun-type_DNA-bd_sf"/>
</dbReference>
<dbReference type="CDD" id="cd00067">
    <property type="entry name" value="GAL4"/>
    <property type="match status" value="1"/>
</dbReference>